<accession>A0A0W0F0T1</accession>
<dbReference type="AlphaFoldDB" id="A0A0W0F0T1"/>
<name>A0A0W0F0T1_MONRR</name>
<evidence type="ECO:0000313" key="2">
    <source>
        <dbReference type="Proteomes" id="UP000054988"/>
    </source>
</evidence>
<sequence>MSTGVKKKNKHAFIGLAQPTARRHGKKLEFGQVPRTGLMFLLHLHLEPTQTSPSNKLRYSVKFIYHAHYEVKRSNQKNRGIPAVLRAKPLYTAFVPAQSGIETEHRDLCQGLAYEREGVPMPNNMDFGFVTLITQYYVDQYEDKILFAREIQPSNDNVITEGIGSDVVDIKNLPTEVDLIDHDIIIVDTDSLCDSWDHMSPDIVFVIGLTGLYRTRL</sequence>
<reference evidence="1 2" key="1">
    <citation type="submission" date="2015-12" db="EMBL/GenBank/DDBJ databases">
        <title>Draft genome sequence of Moniliophthora roreri, the causal agent of frosty pod rot of cacao.</title>
        <authorList>
            <person name="Aime M.C."/>
            <person name="Diaz-Valderrama J.R."/>
            <person name="Kijpornyongpan T."/>
            <person name="Phillips-Mora W."/>
        </authorList>
    </citation>
    <scope>NUCLEOTIDE SEQUENCE [LARGE SCALE GENOMIC DNA]</scope>
    <source>
        <strain evidence="1 2">MCA 2952</strain>
    </source>
</reference>
<dbReference type="Proteomes" id="UP000054988">
    <property type="component" value="Unassembled WGS sequence"/>
</dbReference>
<gene>
    <name evidence="1" type="ORF">WG66_17498</name>
</gene>
<dbReference type="EMBL" id="LATX01002405">
    <property type="protein sequence ID" value="KTB29917.1"/>
    <property type="molecule type" value="Genomic_DNA"/>
</dbReference>
<comment type="caution">
    <text evidence="1">The sequence shown here is derived from an EMBL/GenBank/DDBJ whole genome shotgun (WGS) entry which is preliminary data.</text>
</comment>
<evidence type="ECO:0000313" key="1">
    <source>
        <dbReference type="EMBL" id="KTB29917.1"/>
    </source>
</evidence>
<proteinExistence type="predicted"/>
<protein>
    <submittedName>
        <fullName evidence="1">Uncharacterized protein</fullName>
    </submittedName>
</protein>
<organism evidence="1 2">
    <name type="scientific">Moniliophthora roreri</name>
    <name type="common">Frosty pod rot fungus</name>
    <name type="synonym">Monilia roreri</name>
    <dbReference type="NCBI Taxonomy" id="221103"/>
    <lineage>
        <taxon>Eukaryota</taxon>
        <taxon>Fungi</taxon>
        <taxon>Dikarya</taxon>
        <taxon>Basidiomycota</taxon>
        <taxon>Agaricomycotina</taxon>
        <taxon>Agaricomycetes</taxon>
        <taxon>Agaricomycetidae</taxon>
        <taxon>Agaricales</taxon>
        <taxon>Marasmiineae</taxon>
        <taxon>Marasmiaceae</taxon>
        <taxon>Moniliophthora</taxon>
    </lineage>
</organism>